<feature type="transmembrane region" description="Helical" evidence="6">
    <location>
        <begin position="12"/>
        <end position="28"/>
    </location>
</feature>
<dbReference type="InterPro" id="IPR002549">
    <property type="entry name" value="AI-2E-like"/>
</dbReference>
<dbReference type="OrthoDB" id="9799225at2"/>
<dbReference type="PANTHER" id="PTHR21716">
    <property type="entry name" value="TRANSMEMBRANE PROTEIN"/>
    <property type="match status" value="1"/>
</dbReference>
<comment type="subcellular location">
    <subcellularLocation>
        <location evidence="1">Membrane</location>
        <topology evidence="1">Multi-pass membrane protein</topology>
    </subcellularLocation>
</comment>
<dbReference type="Pfam" id="PF01594">
    <property type="entry name" value="AI-2E_transport"/>
    <property type="match status" value="1"/>
</dbReference>
<evidence type="ECO:0000313" key="8">
    <source>
        <dbReference type="Proteomes" id="UP000190395"/>
    </source>
</evidence>
<evidence type="ECO:0000256" key="1">
    <source>
        <dbReference type="ARBA" id="ARBA00004141"/>
    </source>
</evidence>
<evidence type="ECO:0000256" key="2">
    <source>
        <dbReference type="ARBA" id="ARBA00009773"/>
    </source>
</evidence>
<sequence>MENQNNKFLKGIFFILLFFLTILCGMLLKVMADVFKPVVLAVLLSLVFYPLIRRLCLFIKLPWWLSTVIVYIAFFVAFFLVANILTASFKAVVLAIPRYQERFNAIQDSIRLAIEAHPNSKFFALLNFDEEASLFANLNNQFNILEYLKSLAIDFTGSVVVFMKTLFLVVLLSIFLLAEFKKTKHKVRLAFTDEHNLRVIKIVHNIIKDTTHYISIKFVISLFTGIFIFFACALTRMDFPLVWAFLAFCFNFIPTFGSIASCAITILFSIIQFYPSPVAPIIIGIWVIAVNMILGNVIEPKIEGDNLGISPFVILVSLSLAGWLWGILGMILAVPLMVIIKIVCENISYLKPIAVFLGNKSN</sequence>
<feature type="transmembrane region" description="Helical" evidence="6">
    <location>
        <begin position="64"/>
        <end position="85"/>
    </location>
</feature>
<dbReference type="AlphaFoldDB" id="A0A1T4QDJ2"/>
<dbReference type="GeneID" id="303368153"/>
<dbReference type="RefSeq" id="WP_078931666.1">
    <property type="nucleotide sequence ID" value="NZ_FUXC01000013.1"/>
</dbReference>
<keyword evidence="8" id="KW-1185">Reference proteome</keyword>
<evidence type="ECO:0000313" key="7">
    <source>
        <dbReference type="EMBL" id="SKA01601.1"/>
    </source>
</evidence>
<accession>A0A1T4QDJ2</accession>
<dbReference type="EMBL" id="FUXC01000013">
    <property type="protein sequence ID" value="SKA01601.1"/>
    <property type="molecule type" value="Genomic_DNA"/>
</dbReference>
<dbReference type="STRING" id="225004.SAMN02745152_01926"/>
<dbReference type="Proteomes" id="UP000190395">
    <property type="component" value="Unassembled WGS sequence"/>
</dbReference>
<keyword evidence="3 6" id="KW-0812">Transmembrane</keyword>
<proteinExistence type="inferred from homology"/>
<protein>
    <submittedName>
        <fullName evidence="7">Predicted PurR-regulated permease PerM</fullName>
    </submittedName>
</protein>
<feature type="transmembrane region" description="Helical" evidence="6">
    <location>
        <begin position="278"/>
        <end position="298"/>
    </location>
</feature>
<evidence type="ECO:0000256" key="5">
    <source>
        <dbReference type="ARBA" id="ARBA00023136"/>
    </source>
</evidence>
<feature type="transmembrane region" description="Helical" evidence="6">
    <location>
        <begin position="218"/>
        <end position="237"/>
    </location>
</feature>
<dbReference type="GO" id="GO:0055085">
    <property type="term" value="P:transmembrane transport"/>
    <property type="evidence" value="ECO:0007669"/>
    <property type="project" value="TreeGrafter"/>
</dbReference>
<feature type="transmembrane region" description="Helical" evidence="6">
    <location>
        <begin position="310"/>
        <end position="343"/>
    </location>
</feature>
<feature type="transmembrane region" description="Helical" evidence="6">
    <location>
        <begin position="155"/>
        <end position="178"/>
    </location>
</feature>
<dbReference type="PANTHER" id="PTHR21716:SF64">
    <property type="entry name" value="AI-2 TRANSPORT PROTEIN TQSA"/>
    <property type="match status" value="1"/>
</dbReference>
<feature type="transmembrane region" description="Helical" evidence="6">
    <location>
        <begin position="243"/>
        <end position="271"/>
    </location>
</feature>
<evidence type="ECO:0000256" key="3">
    <source>
        <dbReference type="ARBA" id="ARBA00022692"/>
    </source>
</evidence>
<feature type="transmembrane region" description="Helical" evidence="6">
    <location>
        <begin position="34"/>
        <end position="52"/>
    </location>
</feature>
<keyword evidence="4 6" id="KW-1133">Transmembrane helix</keyword>
<keyword evidence="5 6" id="KW-0472">Membrane</keyword>
<comment type="similarity">
    <text evidence="2">Belongs to the autoinducer-2 exporter (AI-2E) (TC 2.A.86) family.</text>
</comment>
<dbReference type="GO" id="GO:0016020">
    <property type="term" value="C:membrane"/>
    <property type="evidence" value="ECO:0007669"/>
    <property type="project" value="UniProtKB-SubCell"/>
</dbReference>
<gene>
    <name evidence="7" type="ORF">SAMN02745152_01926</name>
</gene>
<name>A0A1T4QDJ2_9SPIR</name>
<evidence type="ECO:0000256" key="4">
    <source>
        <dbReference type="ARBA" id="ARBA00022989"/>
    </source>
</evidence>
<organism evidence="7 8">
    <name type="scientific">Treponema berlinense</name>
    <dbReference type="NCBI Taxonomy" id="225004"/>
    <lineage>
        <taxon>Bacteria</taxon>
        <taxon>Pseudomonadati</taxon>
        <taxon>Spirochaetota</taxon>
        <taxon>Spirochaetia</taxon>
        <taxon>Spirochaetales</taxon>
        <taxon>Treponemataceae</taxon>
        <taxon>Treponema</taxon>
    </lineage>
</organism>
<reference evidence="7 8" key="1">
    <citation type="submission" date="2017-02" db="EMBL/GenBank/DDBJ databases">
        <authorList>
            <person name="Peterson S.W."/>
        </authorList>
    </citation>
    <scope>NUCLEOTIDE SEQUENCE [LARGE SCALE GENOMIC DNA]</scope>
    <source>
        <strain evidence="7 8">ATCC BAA-909</strain>
    </source>
</reference>
<evidence type="ECO:0000256" key="6">
    <source>
        <dbReference type="SAM" id="Phobius"/>
    </source>
</evidence>